<dbReference type="AlphaFoldDB" id="A0A2S9WSK2"/>
<evidence type="ECO:0000313" key="2">
    <source>
        <dbReference type="EMBL" id="PRP66276.1"/>
    </source>
</evidence>
<keyword evidence="1" id="KW-0472">Membrane</keyword>
<keyword evidence="1" id="KW-0812">Transmembrane</keyword>
<dbReference type="RefSeq" id="WP_105982115.1">
    <property type="nucleotide sequence ID" value="NZ_MQUC01000003.1"/>
</dbReference>
<dbReference type="Proteomes" id="UP000239532">
    <property type="component" value="Unassembled WGS sequence"/>
</dbReference>
<proteinExistence type="predicted"/>
<evidence type="ECO:0000313" key="3">
    <source>
        <dbReference type="Proteomes" id="UP000239532"/>
    </source>
</evidence>
<feature type="transmembrane region" description="Helical" evidence="1">
    <location>
        <begin position="148"/>
        <end position="169"/>
    </location>
</feature>
<evidence type="ECO:0000256" key="1">
    <source>
        <dbReference type="SAM" id="Phobius"/>
    </source>
</evidence>
<gene>
    <name evidence="2" type="ORF">BST86_03800</name>
</gene>
<name>A0A2S9WSK2_9FLAO</name>
<reference evidence="2 3" key="1">
    <citation type="submission" date="2016-11" db="EMBL/GenBank/DDBJ databases">
        <title>Trade-off between light-utilization and light-protection in marine flavobacteria.</title>
        <authorList>
            <person name="Kumagai Y."/>
        </authorList>
    </citation>
    <scope>NUCLEOTIDE SEQUENCE [LARGE SCALE GENOMIC DNA]</scope>
    <source>
        <strain evidence="2 3">JCM 17109</strain>
    </source>
</reference>
<dbReference type="EMBL" id="MQUC01000003">
    <property type="protein sequence ID" value="PRP66276.1"/>
    <property type="molecule type" value="Genomic_DNA"/>
</dbReference>
<keyword evidence="1" id="KW-1133">Transmembrane helix</keyword>
<organism evidence="2 3">
    <name type="scientific">Nonlabens agnitus</name>
    <dbReference type="NCBI Taxonomy" id="870484"/>
    <lineage>
        <taxon>Bacteria</taxon>
        <taxon>Pseudomonadati</taxon>
        <taxon>Bacteroidota</taxon>
        <taxon>Flavobacteriia</taxon>
        <taxon>Flavobacteriales</taxon>
        <taxon>Flavobacteriaceae</taxon>
        <taxon>Nonlabens</taxon>
    </lineage>
</organism>
<comment type="caution">
    <text evidence="2">The sequence shown here is derived from an EMBL/GenBank/DDBJ whole genome shotgun (WGS) entry which is preliminary data.</text>
</comment>
<keyword evidence="3" id="KW-1185">Reference proteome</keyword>
<sequence length="203" mass="23814">MAKQNKLETGQDIMVDKIDLLHKKIEEIQIHQAQVPSVTNDDIMDNVDILLKSYSNGIINNLRIFDKNIQADIRKECKVNFQEINALLNANKNSQHLIAGKEDQLEMKQLLKKNYHLSKSLAAYLNADDRKQLLVKNFNIIQDRLKWYGIYHFISTVLLLIILVSQIYFTNHMNTKSYERGKKETKEEIEAFYNVKLNELYED</sequence>
<protein>
    <submittedName>
        <fullName evidence="2">Uncharacterized protein</fullName>
    </submittedName>
</protein>
<accession>A0A2S9WSK2</accession>